<evidence type="ECO:0000259" key="6">
    <source>
        <dbReference type="SMART" id="SM00064"/>
    </source>
</evidence>
<keyword evidence="4" id="KW-0175">Coiled coil</keyword>
<dbReference type="EMBL" id="CAJVPI010001420">
    <property type="protein sequence ID" value="CAG8611858.1"/>
    <property type="molecule type" value="Genomic_DNA"/>
</dbReference>
<sequence>MNIPASGLDTPRNRLSTRRRRRSNSSGSIPTNRTIKAVRSPRRDVSHKDYNIPRPPRLAFDVDDHCPKMSMTPPSKHEYTLSTLYKDNERAMHNGDDSMFRDRSFYKESIEKKTSMGLTDDEDTESETLSCVSTTVSDDEKEKDPTVFDQVSQLKKEIDSVKETLAGLQLDHAAMLNEKKHLEVQYKQTRDEVVATLEDSKELLKRDDFLNSVTSRLSIDLESGSDFSDDEIPIEWKSVMDNCRRQADELNDLQSQMDKSRIAFRELLDMKRDIEYTLELKEREYEEKIRQVEAVASGQSTMINSMETLLKGLECKMDRLMSETHRRHTMGPTIGDGNYGHARKQSSSSNSGAAVGSGSGSNKNNNGNAGEKKTVKKHKPQQNSISLLKKELEKSEKIEKNEKKSERKNDRKSLDADASGLMPARCLSPPQSRRESYTNPMLLMTDEEIIRHQARFALTKRWVEDDEVSTCQHHQCTVNFNWWNRRHHCRRCGDIFCSTHSAYSMLLFPDGNEDWGGVWSR</sequence>
<dbReference type="GO" id="GO:0008270">
    <property type="term" value="F:zinc ion binding"/>
    <property type="evidence" value="ECO:0007669"/>
    <property type="project" value="UniProtKB-KW"/>
</dbReference>
<feature type="coiled-coil region" evidence="4">
    <location>
        <begin position="151"/>
        <end position="192"/>
    </location>
</feature>
<feature type="domain" description="FYVE zinc finger" evidence="6">
    <location>
        <begin position="457"/>
        <end position="514"/>
    </location>
</feature>
<feature type="compositionally biased region" description="Low complexity" evidence="5">
    <location>
        <begin position="346"/>
        <end position="369"/>
    </location>
</feature>
<name>A0A9N9GM66_9GLOM</name>
<accession>A0A9N9GM66</accession>
<feature type="region of interest" description="Disordered" evidence="5">
    <location>
        <begin position="1"/>
        <end position="52"/>
    </location>
</feature>
<dbReference type="SMART" id="SM00064">
    <property type="entry name" value="FYVE"/>
    <property type="match status" value="1"/>
</dbReference>
<feature type="non-terminal residue" evidence="7">
    <location>
        <position position="521"/>
    </location>
</feature>
<dbReference type="Proteomes" id="UP000789739">
    <property type="component" value="Unassembled WGS sequence"/>
</dbReference>
<keyword evidence="1" id="KW-0479">Metal-binding</keyword>
<dbReference type="InterPro" id="IPR011011">
    <property type="entry name" value="Znf_FYVE_PHD"/>
</dbReference>
<dbReference type="Gene3D" id="3.30.40.10">
    <property type="entry name" value="Zinc/RING finger domain, C3HC4 (zinc finger)"/>
    <property type="match status" value="1"/>
</dbReference>
<dbReference type="OrthoDB" id="660555at2759"/>
<feature type="region of interest" description="Disordered" evidence="5">
    <location>
        <begin position="326"/>
        <end position="436"/>
    </location>
</feature>
<reference evidence="7" key="1">
    <citation type="submission" date="2021-06" db="EMBL/GenBank/DDBJ databases">
        <authorList>
            <person name="Kallberg Y."/>
            <person name="Tangrot J."/>
            <person name="Rosling A."/>
        </authorList>
    </citation>
    <scope>NUCLEOTIDE SEQUENCE</scope>
    <source>
        <strain evidence="7">BR232B</strain>
    </source>
</reference>
<keyword evidence="3" id="KW-0862">Zinc</keyword>
<evidence type="ECO:0000313" key="7">
    <source>
        <dbReference type="EMBL" id="CAG8611858.1"/>
    </source>
</evidence>
<evidence type="ECO:0000256" key="2">
    <source>
        <dbReference type="ARBA" id="ARBA00022771"/>
    </source>
</evidence>
<feature type="compositionally biased region" description="Basic and acidic residues" evidence="5">
    <location>
        <begin position="41"/>
        <end position="51"/>
    </location>
</feature>
<dbReference type="InterPro" id="IPR013083">
    <property type="entry name" value="Znf_RING/FYVE/PHD"/>
</dbReference>
<dbReference type="CDD" id="cd15760">
    <property type="entry name" value="FYVE_scVPS27p_like"/>
    <property type="match status" value="1"/>
</dbReference>
<dbReference type="InterPro" id="IPR000306">
    <property type="entry name" value="Znf_FYVE"/>
</dbReference>
<evidence type="ECO:0000256" key="1">
    <source>
        <dbReference type="ARBA" id="ARBA00022723"/>
    </source>
</evidence>
<feature type="compositionally biased region" description="Basic and acidic residues" evidence="5">
    <location>
        <begin position="388"/>
        <end position="415"/>
    </location>
</feature>
<comment type="caution">
    <text evidence="7">The sequence shown here is derived from an EMBL/GenBank/DDBJ whole genome shotgun (WGS) entry which is preliminary data.</text>
</comment>
<evidence type="ECO:0000256" key="4">
    <source>
        <dbReference type="SAM" id="Coils"/>
    </source>
</evidence>
<dbReference type="Pfam" id="PF01363">
    <property type="entry name" value="FYVE"/>
    <property type="match status" value="1"/>
</dbReference>
<dbReference type="AlphaFoldDB" id="A0A9N9GM66"/>
<dbReference type="SUPFAM" id="SSF57903">
    <property type="entry name" value="FYVE/PHD zinc finger"/>
    <property type="match status" value="1"/>
</dbReference>
<keyword evidence="8" id="KW-1185">Reference proteome</keyword>
<evidence type="ECO:0000256" key="3">
    <source>
        <dbReference type="ARBA" id="ARBA00022833"/>
    </source>
</evidence>
<protein>
    <submittedName>
        <fullName evidence="7">8018_t:CDS:1</fullName>
    </submittedName>
</protein>
<evidence type="ECO:0000313" key="8">
    <source>
        <dbReference type="Proteomes" id="UP000789739"/>
    </source>
</evidence>
<keyword evidence="2" id="KW-0863">Zinc-finger</keyword>
<proteinExistence type="predicted"/>
<gene>
    <name evidence="7" type="ORF">PBRASI_LOCUS8216</name>
</gene>
<organism evidence="7 8">
    <name type="scientific">Paraglomus brasilianum</name>
    <dbReference type="NCBI Taxonomy" id="144538"/>
    <lineage>
        <taxon>Eukaryota</taxon>
        <taxon>Fungi</taxon>
        <taxon>Fungi incertae sedis</taxon>
        <taxon>Mucoromycota</taxon>
        <taxon>Glomeromycotina</taxon>
        <taxon>Glomeromycetes</taxon>
        <taxon>Paraglomerales</taxon>
        <taxon>Paraglomeraceae</taxon>
        <taxon>Paraglomus</taxon>
    </lineage>
</organism>
<evidence type="ECO:0000256" key="5">
    <source>
        <dbReference type="SAM" id="MobiDB-lite"/>
    </source>
</evidence>